<dbReference type="AlphaFoldDB" id="A0ABD3Q171"/>
<gene>
    <name evidence="2" type="ORF">ACHAWO_002320</name>
</gene>
<evidence type="ECO:0000256" key="1">
    <source>
        <dbReference type="SAM" id="MobiDB-lite"/>
    </source>
</evidence>
<reference evidence="2 3" key="1">
    <citation type="submission" date="2024-10" db="EMBL/GenBank/DDBJ databases">
        <title>Updated reference genomes for cyclostephanoid diatoms.</title>
        <authorList>
            <person name="Roberts W.R."/>
            <person name="Alverson A.J."/>
        </authorList>
    </citation>
    <scope>NUCLEOTIDE SEQUENCE [LARGE SCALE GENOMIC DNA]</scope>
    <source>
        <strain evidence="2 3">AJA010-31</strain>
    </source>
</reference>
<name>A0ABD3Q171_9STRA</name>
<comment type="caution">
    <text evidence="2">The sequence shown here is derived from an EMBL/GenBank/DDBJ whole genome shotgun (WGS) entry which is preliminary data.</text>
</comment>
<dbReference type="Proteomes" id="UP001530400">
    <property type="component" value="Unassembled WGS sequence"/>
</dbReference>
<sequence>MNRRLSILPSRALAPRRAARHLLKPKLAWQQQRPSSEGRHHPAPFPSTKATTTTGDDPNALSRALNNIDAANNGHVVNPGSGSNSSMEERPRYKKTIVSTNPPQSFVSYLSFTRSIIQSLIMFTCRICCCSSAVFPTTINRYKSTMGDAELGRINPSKIYEVKPTMKVSSQWKIMRQHAIEWELAAKIKAFEEIAECKEESIRGGETELMH</sequence>
<proteinExistence type="predicted"/>
<protein>
    <submittedName>
        <fullName evidence="2">Uncharacterized protein</fullName>
    </submittedName>
</protein>
<evidence type="ECO:0000313" key="2">
    <source>
        <dbReference type="EMBL" id="KAL3793940.1"/>
    </source>
</evidence>
<dbReference type="EMBL" id="JALLPJ020000376">
    <property type="protein sequence ID" value="KAL3793940.1"/>
    <property type="molecule type" value="Genomic_DNA"/>
</dbReference>
<evidence type="ECO:0000313" key="3">
    <source>
        <dbReference type="Proteomes" id="UP001530400"/>
    </source>
</evidence>
<organism evidence="2 3">
    <name type="scientific">Cyclotella atomus</name>
    <dbReference type="NCBI Taxonomy" id="382360"/>
    <lineage>
        <taxon>Eukaryota</taxon>
        <taxon>Sar</taxon>
        <taxon>Stramenopiles</taxon>
        <taxon>Ochrophyta</taxon>
        <taxon>Bacillariophyta</taxon>
        <taxon>Coscinodiscophyceae</taxon>
        <taxon>Thalassiosirophycidae</taxon>
        <taxon>Stephanodiscales</taxon>
        <taxon>Stephanodiscaceae</taxon>
        <taxon>Cyclotella</taxon>
    </lineage>
</organism>
<accession>A0ABD3Q171</accession>
<keyword evidence="3" id="KW-1185">Reference proteome</keyword>
<feature type="region of interest" description="Disordered" evidence="1">
    <location>
        <begin position="27"/>
        <end position="92"/>
    </location>
</feature>